<protein>
    <submittedName>
        <fullName evidence="10">PAP2 superfamily-domain-containing protein</fullName>
    </submittedName>
</protein>
<feature type="transmembrane region" description="Helical" evidence="8">
    <location>
        <begin position="216"/>
        <end position="237"/>
    </location>
</feature>
<evidence type="ECO:0000256" key="8">
    <source>
        <dbReference type="SAM" id="Phobius"/>
    </source>
</evidence>
<dbReference type="Pfam" id="PF01569">
    <property type="entry name" value="PAP2"/>
    <property type="match status" value="1"/>
</dbReference>
<evidence type="ECO:0000256" key="1">
    <source>
        <dbReference type="ARBA" id="ARBA00004477"/>
    </source>
</evidence>
<evidence type="ECO:0000259" key="9">
    <source>
        <dbReference type="SMART" id="SM00014"/>
    </source>
</evidence>
<gene>
    <name evidence="10" type="ORF">B0H67DRAFT_674299</name>
</gene>
<feature type="transmembrane region" description="Helical" evidence="8">
    <location>
        <begin position="112"/>
        <end position="130"/>
    </location>
</feature>
<feature type="transmembrane region" description="Helical" evidence="8">
    <location>
        <begin position="249"/>
        <end position="267"/>
    </location>
</feature>
<comment type="subcellular location">
    <subcellularLocation>
        <location evidence="1">Endoplasmic reticulum membrane</location>
        <topology evidence="1">Multi-pass membrane protein</topology>
    </subcellularLocation>
</comment>
<feature type="transmembrane region" description="Helical" evidence="8">
    <location>
        <begin position="84"/>
        <end position="106"/>
    </location>
</feature>
<dbReference type="GO" id="GO:0005789">
    <property type="term" value="C:endoplasmic reticulum membrane"/>
    <property type="evidence" value="ECO:0007669"/>
    <property type="project" value="UniProtKB-SubCell"/>
</dbReference>
<dbReference type="SUPFAM" id="SSF48317">
    <property type="entry name" value="Acid phosphatase/Vanadium-dependent haloperoxidase"/>
    <property type="match status" value="1"/>
</dbReference>
<name>A0AA39ZWE6_9PEZI</name>
<evidence type="ECO:0000256" key="3">
    <source>
        <dbReference type="ARBA" id="ARBA00022801"/>
    </source>
</evidence>
<dbReference type="Proteomes" id="UP001172102">
    <property type="component" value="Unassembled WGS sequence"/>
</dbReference>
<keyword evidence="2 8" id="KW-0812">Transmembrane</keyword>
<dbReference type="Gene3D" id="1.20.144.10">
    <property type="entry name" value="Phosphatidic acid phosphatase type 2/haloperoxidase"/>
    <property type="match status" value="1"/>
</dbReference>
<keyword evidence="5 8" id="KW-1133">Transmembrane helix</keyword>
<dbReference type="InterPro" id="IPR036938">
    <property type="entry name" value="PAP2/HPO_sf"/>
</dbReference>
<keyword evidence="6 8" id="KW-0472">Membrane</keyword>
<dbReference type="PANTHER" id="PTHR14969">
    <property type="entry name" value="SPHINGOSINE-1-PHOSPHATE PHOSPHOHYDROLASE"/>
    <property type="match status" value="1"/>
</dbReference>
<feature type="transmembrane region" description="Helical" evidence="8">
    <location>
        <begin position="541"/>
        <end position="566"/>
    </location>
</feature>
<keyword evidence="3" id="KW-0378">Hydrolase</keyword>
<proteinExistence type="inferred from homology"/>
<dbReference type="GO" id="GO:0042392">
    <property type="term" value="F:sphingosine-1-phosphate phosphatase activity"/>
    <property type="evidence" value="ECO:0007669"/>
    <property type="project" value="TreeGrafter"/>
</dbReference>
<keyword evidence="4" id="KW-0256">Endoplasmic reticulum</keyword>
<evidence type="ECO:0000313" key="11">
    <source>
        <dbReference type="Proteomes" id="UP001172102"/>
    </source>
</evidence>
<evidence type="ECO:0000256" key="5">
    <source>
        <dbReference type="ARBA" id="ARBA00022989"/>
    </source>
</evidence>
<evidence type="ECO:0000313" key="10">
    <source>
        <dbReference type="EMBL" id="KAK0704861.1"/>
    </source>
</evidence>
<dbReference type="PANTHER" id="PTHR14969:SF28">
    <property type="entry name" value="DIHYDROSPHINGOSINE 1-PHOSPHATE PHOSPHATASE LCB3-RELATED"/>
    <property type="match status" value="1"/>
</dbReference>
<feature type="transmembrane region" description="Helical" evidence="8">
    <location>
        <begin position="317"/>
        <end position="336"/>
    </location>
</feature>
<reference evidence="10" key="1">
    <citation type="submission" date="2023-06" db="EMBL/GenBank/DDBJ databases">
        <title>Genome-scale phylogeny and comparative genomics of the fungal order Sordariales.</title>
        <authorList>
            <consortium name="Lawrence Berkeley National Laboratory"/>
            <person name="Hensen N."/>
            <person name="Bonometti L."/>
            <person name="Westerberg I."/>
            <person name="Brannstrom I.O."/>
            <person name="Guillou S."/>
            <person name="Cros-Aarteil S."/>
            <person name="Calhoun S."/>
            <person name="Haridas S."/>
            <person name="Kuo A."/>
            <person name="Mondo S."/>
            <person name="Pangilinan J."/>
            <person name="Riley R."/>
            <person name="Labutti K."/>
            <person name="Andreopoulos B."/>
            <person name="Lipzen A."/>
            <person name="Chen C."/>
            <person name="Yanf M."/>
            <person name="Daum C."/>
            <person name="Ng V."/>
            <person name="Clum A."/>
            <person name="Steindorff A."/>
            <person name="Ohm R."/>
            <person name="Martin F."/>
            <person name="Silar P."/>
            <person name="Natvig D."/>
            <person name="Lalanne C."/>
            <person name="Gautier V."/>
            <person name="Ament-Velasquez S.L."/>
            <person name="Kruys A."/>
            <person name="Hutchinson M.I."/>
            <person name="Powell A.J."/>
            <person name="Barry K."/>
            <person name="Miller A.N."/>
            <person name="Grigoriev I.V."/>
            <person name="Debuchy R."/>
            <person name="Gladieux P."/>
            <person name="Thoren M.H."/>
            <person name="Johannesson H."/>
        </authorList>
    </citation>
    <scope>NUCLEOTIDE SEQUENCE</scope>
    <source>
        <strain evidence="10">SMH4607-1</strain>
    </source>
</reference>
<comment type="similarity">
    <text evidence="7">Belongs to the type 2 lipid phosphate phosphatase family.</text>
</comment>
<comment type="caution">
    <text evidence="10">The sequence shown here is derived from an EMBL/GenBank/DDBJ whole genome shotgun (WGS) entry which is preliminary data.</text>
</comment>
<evidence type="ECO:0000256" key="2">
    <source>
        <dbReference type="ARBA" id="ARBA00022692"/>
    </source>
</evidence>
<keyword evidence="11" id="KW-1185">Reference proteome</keyword>
<feature type="domain" description="Phosphatidic acid phosphatase type 2/haloperoxidase" evidence="9">
    <location>
        <begin position="114"/>
        <end position="234"/>
    </location>
</feature>
<dbReference type="AlphaFoldDB" id="A0AA39ZWE6"/>
<evidence type="ECO:0000256" key="7">
    <source>
        <dbReference type="ARBA" id="ARBA00038324"/>
    </source>
</evidence>
<evidence type="ECO:0000256" key="4">
    <source>
        <dbReference type="ARBA" id="ARBA00022824"/>
    </source>
</evidence>
<accession>A0AA39ZWE6</accession>
<sequence length="572" mass="62238">MNPPNHGSSSGSELLDPALPLGAAEKAGGNGVVDAGLRNQHHYRRALPKWRYALRQRLLPLVRWETPYLAAIQSRVRTPALDSYFAITANLGTHTFFMVGLPILFWCGFSEFGKGLVHILALGVFFTGFIKDLCSLPRPLSPPLQRITMSGSAALEYGFPSTHSTNAVSVTVYAILKLHSDSNNFSPSTTLALEGLAYFYAMSIVFGRLYCGMHGFLDVIIGSIMGAAISLIEFYYAPGINEWMYSSNYVAPLIVALIVVVLVRVHPEPADDCPCFDDSVAFAGVWIGLEAGTWRLARSQLGIVYNGPDATFGLSALGWKLATVRVIFGVLLIFAWREIMKPALLRFLPHLFRVIETNGLSLPRRFFVPASEYKDVPLHVRDDNVLPNVSDIPKLVRSIRGPGRGRAVSIGPQSAADAYETLAYRERKRRESLESEAGATVRSKRSLMGLQETAASDAADHAGTCSQASGVQSGFEQVTGRGAVLFSPVDYLSPTAKGPAEGDTVVGGAAEAQQDELGEREMFEMLVKPRVRYDVEVVTKLVVYTGIAWLAVDLILVAFELVGLGASHLSVR</sequence>
<dbReference type="EMBL" id="JAUKUA010000007">
    <property type="protein sequence ID" value="KAK0704861.1"/>
    <property type="molecule type" value="Genomic_DNA"/>
</dbReference>
<organism evidence="10 11">
    <name type="scientific">Lasiosphaeris hirsuta</name>
    <dbReference type="NCBI Taxonomy" id="260670"/>
    <lineage>
        <taxon>Eukaryota</taxon>
        <taxon>Fungi</taxon>
        <taxon>Dikarya</taxon>
        <taxon>Ascomycota</taxon>
        <taxon>Pezizomycotina</taxon>
        <taxon>Sordariomycetes</taxon>
        <taxon>Sordariomycetidae</taxon>
        <taxon>Sordariales</taxon>
        <taxon>Lasiosphaeriaceae</taxon>
        <taxon>Lasiosphaeris</taxon>
    </lineage>
</organism>
<dbReference type="InterPro" id="IPR000326">
    <property type="entry name" value="PAP2/HPO"/>
</dbReference>
<dbReference type="SMART" id="SM00014">
    <property type="entry name" value="acidPPc"/>
    <property type="match status" value="1"/>
</dbReference>
<dbReference type="CDD" id="cd03388">
    <property type="entry name" value="PAP2_SPPase1"/>
    <property type="match status" value="1"/>
</dbReference>
<evidence type="ECO:0000256" key="6">
    <source>
        <dbReference type="ARBA" id="ARBA00023136"/>
    </source>
</evidence>